<evidence type="ECO:0000256" key="2">
    <source>
        <dbReference type="ARBA" id="ARBA00004994"/>
    </source>
</evidence>
<keyword evidence="7 11" id="KW-0521">NADP</keyword>
<dbReference type="SUPFAM" id="SSF51735">
    <property type="entry name" value="NAD(P)-binding Rossmann-fold domains"/>
    <property type="match status" value="1"/>
</dbReference>
<evidence type="ECO:0000256" key="5">
    <source>
        <dbReference type="ARBA" id="ARBA00019465"/>
    </source>
</evidence>
<evidence type="ECO:0000259" key="13">
    <source>
        <dbReference type="Pfam" id="PF08546"/>
    </source>
</evidence>
<evidence type="ECO:0000259" key="12">
    <source>
        <dbReference type="Pfam" id="PF02558"/>
    </source>
</evidence>
<feature type="domain" description="Ketopantoate reductase N-terminal" evidence="12">
    <location>
        <begin position="2"/>
        <end position="154"/>
    </location>
</feature>
<evidence type="ECO:0000256" key="9">
    <source>
        <dbReference type="ARBA" id="ARBA00032024"/>
    </source>
</evidence>
<evidence type="ECO:0000313" key="14">
    <source>
        <dbReference type="EMBL" id="EGL82162.1"/>
    </source>
</evidence>
<dbReference type="InterPro" id="IPR013752">
    <property type="entry name" value="KPA_reductase"/>
</dbReference>
<dbReference type="RefSeq" id="WP_007505623.1">
    <property type="nucleotide sequence ID" value="NZ_AFCE01000154.1"/>
</dbReference>
<dbReference type="Pfam" id="PF08546">
    <property type="entry name" value="ApbA_C"/>
    <property type="match status" value="1"/>
</dbReference>
<dbReference type="NCBIfam" id="TIGR00745">
    <property type="entry name" value="apbA_panE"/>
    <property type="match status" value="1"/>
</dbReference>
<dbReference type="InterPro" id="IPR013332">
    <property type="entry name" value="KPR_N"/>
</dbReference>
<evidence type="ECO:0000256" key="11">
    <source>
        <dbReference type="RuleBase" id="RU362068"/>
    </source>
</evidence>
<dbReference type="InterPro" id="IPR003710">
    <property type="entry name" value="ApbA"/>
</dbReference>
<dbReference type="Gene3D" id="1.10.1040.10">
    <property type="entry name" value="N-(1-d-carboxylethyl)-l-norvaline Dehydrogenase, domain 2"/>
    <property type="match status" value="1"/>
</dbReference>
<dbReference type="PANTHER" id="PTHR43765:SF2">
    <property type="entry name" value="2-DEHYDROPANTOATE 2-REDUCTASE"/>
    <property type="match status" value="1"/>
</dbReference>
<dbReference type="PANTHER" id="PTHR43765">
    <property type="entry name" value="2-DEHYDROPANTOATE 2-REDUCTASE-RELATED"/>
    <property type="match status" value="1"/>
</dbReference>
<dbReference type="InterPro" id="IPR050838">
    <property type="entry name" value="Ketopantoate_reductase"/>
</dbReference>
<keyword evidence="6 11" id="KW-0566">Pantothenate biosynthesis</keyword>
<dbReference type="GO" id="GO:0050661">
    <property type="term" value="F:NADP binding"/>
    <property type="evidence" value="ECO:0007669"/>
    <property type="project" value="TreeGrafter"/>
</dbReference>
<evidence type="ECO:0000256" key="4">
    <source>
        <dbReference type="ARBA" id="ARBA00013014"/>
    </source>
</evidence>
<dbReference type="eggNOG" id="COG1893">
    <property type="taxonomic scope" value="Bacteria"/>
</dbReference>
<evidence type="ECO:0000256" key="3">
    <source>
        <dbReference type="ARBA" id="ARBA00007870"/>
    </source>
</evidence>
<dbReference type="InterPro" id="IPR008927">
    <property type="entry name" value="6-PGluconate_DH-like_C_sf"/>
</dbReference>
<evidence type="ECO:0000256" key="1">
    <source>
        <dbReference type="ARBA" id="ARBA00002919"/>
    </source>
</evidence>
<dbReference type="GO" id="GO:0015940">
    <property type="term" value="P:pantothenate biosynthetic process"/>
    <property type="evidence" value="ECO:0007669"/>
    <property type="project" value="UniProtKB-UniPathway"/>
</dbReference>
<comment type="catalytic activity">
    <reaction evidence="10 11">
        <text>(R)-pantoate + NADP(+) = 2-dehydropantoate + NADPH + H(+)</text>
        <dbReference type="Rhea" id="RHEA:16233"/>
        <dbReference type="ChEBI" id="CHEBI:11561"/>
        <dbReference type="ChEBI" id="CHEBI:15378"/>
        <dbReference type="ChEBI" id="CHEBI:15980"/>
        <dbReference type="ChEBI" id="CHEBI:57783"/>
        <dbReference type="ChEBI" id="CHEBI:58349"/>
        <dbReference type="EC" id="1.1.1.169"/>
    </reaction>
</comment>
<evidence type="ECO:0000256" key="10">
    <source>
        <dbReference type="ARBA" id="ARBA00048793"/>
    </source>
</evidence>
<accession>F5L8Y8</accession>
<dbReference type="AlphaFoldDB" id="F5L8Y8"/>
<evidence type="ECO:0000256" key="7">
    <source>
        <dbReference type="ARBA" id="ARBA00022857"/>
    </source>
</evidence>
<keyword evidence="8 11" id="KW-0560">Oxidoreductase</keyword>
<dbReference type="GO" id="GO:0008677">
    <property type="term" value="F:2-dehydropantoate 2-reductase activity"/>
    <property type="evidence" value="ECO:0007669"/>
    <property type="project" value="UniProtKB-EC"/>
</dbReference>
<dbReference type="Pfam" id="PF02558">
    <property type="entry name" value="ApbA"/>
    <property type="match status" value="1"/>
</dbReference>
<dbReference type="InterPro" id="IPR036291">
    <property type="entry name" value="NAD(P)-bd_dom_sf"/>
</dbReference>
<evidence type="ECO:0000313" key="15">
    <source>
        <dbReference type="Proteomes" id="UP000010716"/>
    </source>
</evidence>
<dbReference type="SUPFAM" id="SSF48179">
    <property type="entry name" value="6-phosphogluconate dehydrogenase C-terminal domain-like"/>
    <property type="match status" value="1"/>
</dbReference>
<comment type="function">
    <text evidence="1 11">Catalyzes the NADPH-dependent reduction of ketopantoate into pantoic acid.</text>
</comment>
<dbReference type="UniPathway" id="UPA00028">
    <property type="reaction ID" value="UER00004"/>
</dbReference>
<feature type="domain" description="Ketopantoate reductase C-terminal" evidence="13">
    <location>
        <begin position="183"/>
        <end position="310"/>
    </location>
</feature>
<comment type="pathway">
    <text evidence="2 11">Cofactor biosynthesis; (R)-pantothenate biosynthesis; (R)-pantoate from 3-methyl-2-oxobutanoate: step 2/2.</text>
</comment>
<sequence length="319" mass="35786">MLVIGAGAMGILFAGYTWLAGHRHLTVLTRRLAQARAINDSGLHLKLPGEKLLHLKPQAIAAEEDDKLESQPDLSLVTVKQTQLIPVLSWIRRNINADKPVVFIMNGLGHHDYIREALPHHRVFYGVTQCGATRIGDTKAEVRGTGVTAVGSLAGGTVDSAPSFSRWREDIAPYLDVCWTNRIEQTMWKKAVINACINPLTALFQVPNGKLADFPALTQLMKQLYDELQPLIQAVWGKETPSILEEGRLWEEIIGVCHRTADNHSSTWQDIRHGRRTEIEALNGYFVKKAAQYHIDLPAHRFVRQAILALEEMKNDDER</sequence>
<evidence type="ECO:0000256" key="6">
    <source>
        <dbReference type="ARBA" id="ARBA00022655"/>
    </source>
</evidence>
<dbReference type="GO" id="GO:0005737">
    <property type="term" value="C:cytoplasm"/>
    <property type="evidence" value="ECO:0007669"/>
    <property type="project" value="TreeGrafter"/>
</dbReference>
<comment type="caution">
    <text evidence="14">The sequence shown here is derived from an EMBL/GenBank/DDBJ whole genome shotgun (WGS) entry which is preliminary data.</text>
</comment>
<evidence type="ECO:0000256" key="8">
    <source>
        <dbReference type="ARBA" id="ARBA00023002"/>
    </source>
</evidence>
<dbReference type="Gene3D" id="3.40.50.720">
    <property type="entry name" value="NAD(P)-binding Rossmann-like Domain"/>
    <property type="match status" value="1"/>
</dbReference>
<dbReference type="Proteomes" id="UP000010716">
    <property type="component" value="Unassembled WGS sequence"/>
</dbReference>
<reference evidence="14 15" key="1">
    <citation type="journal article" date="2011" name="J. Bacteriol.">
        <title>Draft genome sequence of the thermoalkaliphilic Caldalkalibacillus thermarum strain TA2.A1.</title>
        <authorList>
            <person name="Kalamorz F."/>
            <person name="Keis S."/>
            <person name="McMillan D.G."/>
            <person name="Olsson K."/>
            <person name="Stanton J.A."/>
            <person name="Stockwell P."/>
            <person name="Black M.A."/>
            <person name="Klingeman D.M."/>
            <person name="Land M.L."/>
            <person name="Han C.S."/>
            <person name="Martin S.L."/>
            <person name="Becher S.A."/>
            <person name="Peddie C.J."/>
            <person name="Morgan H.W."/>
            <person name="Matthies D."/>
            <person name="Preiss L."/>
            <person name="Meier T."/>
            <person name="Brown S.D."/>
            <person name="Cook G.M."/>
        </authorList>
    </citation>
    <scope>NUCLEOTIDE SEQUENCE [LARGE SCALE GENOMIC DNA]</scope>
    <source>
        <strain evidence="14 15">TA2.A1</strain>
    </source>
</reference>
<dbReference type="EC" id="1.1.1.169" evidence="4 11"/>
<dbReference type="InterPro" id="IPR013328">
    <property type="entry name" value="6PGD_dom2"/>
</dbReference>
<comment type="similarity">
    <text evidence="3 11">Belongs to the ketopantoate reductase family.</text>
</comment>
<dbReference type="EMBL" id="AFCE01000154">
    <property type="protein sequence ID" value="EGL82162.1"/>
    <property type="molecule type" value="Genomic_DNA"/>
</dbReference>
<gene>
    <name evidence="14" type="ORF">CathTA2_2293</name>
</gene>
<organism evidence="14 15">
    <name type="scientific">Caldalkalibacillus thermarum (strain TA2.A1)</name>
    <dbReference type="NCBI Taxonomy" id="986075"/>
    <lineage>
        <taxon>Bacteria</taxon>
        <taxon>Bacillati</taxon>
        <taxon>Bacillota</taxon>
        <taxon>Bacilli</taxon>
        <taxon>Bacillales</taxon>
        <taxon>Bacillaceae</taxon>
        <taxon>Caldalkalibacillus</taxon>
    </lineage>
</organism>
<name>F5L8Y8_CALTT</name>
<protein>
    <recommendedName>
        <fullName evidence="5 11">2-dehydropantoate 2-reductase</fullName>
        <ecNumber evidence="4 11">1.1.1.169</ecNumber>
    </recommendedName>
    <alternativeName>
        <fullName evidence="9 11">Ketopantoate reductase</fullName>
    </alternativeName>
</protein>
<proteinExistence type="inferred from homology"/>